<evidence type="ECO:0000256" key="2">
    <source>
        <dbReference type="ARBA" id="ARBA00022801"/>
    </source>
</evidence>
<evidence type="ECO:0000313" key="6">
    <source>
        <dbReference type="EMBL" id="SUZ80818.1"/>
    </source>
</evidence>
<dbReference type="GO" id="GO:0000725">
    <property type="term" value="P:recombinational repair"/>
    <property type="evidence" value="ECO:0007669"/>
    <property type="project" value="TreeGrafter"/>
</dbReference>
<evidence type="ECO:0000256" key="1">
    <source>
        <dbReference type="ARBA" id="ARBA00022741"/>
    </source>
</evidence>
<keyword evidence="3" id="KW-0347">Helicase</keyword>
<proteinExistence type="predicted"/>
<dbReference type="GO" id="GO:0003677">
    <property type="term" value="F:DNA binding"/>
    <property type="evidence" value="ECO:0007669"/>
    <property type="project" value="InterPro"/>
</dbReference>
<evidence type="ECO:0000256" key="4">
    <source>
        <dbReference type="ARBA" id="ARBA00022840"/>
    </source>
</evidence>
<dbReference type="SUPFAM" id="SSF52540">
    <property type="entry name" value="P-loop containing nucleoside triphosphate hydrolases"/>
    <property type="match status" value="1"/>
</dbReference>
<dbReference type="GO" id="GO:0016787">
    <property type="term" value="F:hydrolase activity"/>
    <property type="evidence" value="ECO:0007669"/>
    <property type="project" value="UniProtKB-KW"/>
</dbReference>
<dbReference type="PROSITE" id="PS51198">
    <property type="entry name" value="UVRD_HELICASE_ATP_BIND"/>
    <property type="match status" value="1"/>
</dbReference>
<dbReference type="GO" id="GO:0005524">
    <property type="term" value="F:ATP binding"/>
    <property type="evidence" value="ECO:0007669"/>
    <property type="project" value="UniProtKB-KW"/>
</dbReference>
<name>A0A381QPS1_9ZZZZ</name>
<reference evidence="6" key="1">
    <citation type="submission" date="2018-05" db="EMBL/GenBank/DDBJ databases">
        <authorList>
            <person name="Lanie J.A."/>
            <person name="Ng W.-L."/>
            <person name="Kazmierczak K.M."/>
            <person name="Andrzejewski T.M."/>
            <person name="Davidsen T.M."/>
            <person name="Wayne K.J."/>
            <person name="Tettelin H."/>
            <person name="Glass J.I."/>
            <person name="Rusch D."/>
            <person name="Podicherti R."/>
            <person name="Tsui H.-C.T."/>
            <person name="Winkler M.E."/>
        </authorList>
    </citation>
    <scope>NUCLEOTIDE SEQUENCE</scope>
</reference>
<dbReference type="InterPro" id="IPR000212">
    <property type="entry name" value="DNA_helicase_UvrD/REP"/>
</dbReference>
<protein>
    <recommendedName>
        <fullName evidence="5">UvrD-like helicase ATP-binding domain-containing protein</fullName>
    </recommendedName>
</protein>
<feature type="domain" description="UvrD-like helicase ATP-binding" evidence="5">
    <location>
        <begin position="184"/>
        <end position="535"/>
    </location>
</feature>
<dbReference type="EMBL" id="UINC01001442">
    <property type="protein sequence ID" value="SUZ80818.1"/>
    <property type="molecule type" value="Genomic_DNA"/>
</dbReference>
<dbReference type="AlphaFoldDB" id="A0A381QPS1"/>
<sequence length="692" mass="75679">MTTEHPEMDAEQAYVDHAYACLESARDRALELTAMVEVGQGGTNQARFEREAIWDSVAARLGRLDMGDAALVFGRIDQEAEAGGGRYYIGRVGVWDVDQDPVVVDWRAPVAEAFYRATGPVPMGLERRRHLVSRGRVVVGIEDELFGDPERFRDGDGNRLKGEGALIAALETARTGRLGDIIGTIQAEQDDIIRAPLSGVHAVQGGPGTGKTVVALHRAAYLLYTHRFPLEGQGVLVVGPNRLFLAYIEQVLPSLGEAGVQMATLGDVVGGVRVGDRREQAEVGRLKGDLRMVRFVTRAVRTRQQPLRADLRIGHGLQWLVLPVEESRRIVDQARRRYRTHNAARKFVEAEFYGALVASGRGDLDPEALRERLRGELSVREALEWMWPVLTPAQLLNDLFGSRALIRSADPSLTTEQVDALYRERVTQPDDLLWTASDAPLLDEARAVLGARPGRREEDTVRTYGHIVIDEVQDLSPMDLRMLDRRSLNGSMTVVGDIAQATGAWAHDDWEGILRHLPNRRPPVRHELTVGYRIPGPLMDVAARVLAVAAPDLAPPRSVRGDGDPPRFVALTGEQAEKLDGLAEVVRSELEAVGAGNLAVVTTDSQAADVEDALERAGIAYGRPTRQGLDAQVAVVPVGLVKGLEVDGAVVVEPARMVRERAQGLRALYVALTRATRRGAIVHAEPLPPVLE</sequence>
<keyword evidence="4" id="KW-0067">ATP-binding</keyword>
<dbReference type="InterPro" id="IPR014016">
    <property type="entry name" value="UvrD-like_ATP-bd"/>
</dbReference>
<dbReference type="GO" id="GO:0043138">
    <property type="term" value="F:3'-5' DNA helicase activity"/>
    <property type="evidence" value="ECO:0007669"/>
    <property type="project" value="TreeGrafter"/>
</dbReference>
<dbReference type="Gene3D" id="3.40.50.300">
    <property type="entry name" value="P-loop containing nucleotide triphosphate hydrolases"/>
    <property type="match status" value="3"/>
</dbReference>
<dbReference type="GO" id="GO:0005829">
    <property type="term" value="C:cytosol"/>
    <property type="evidence" value="ECO:0007669"/>
    <property type="project" value="TreeGrafter"/>
</dbReference>
<keyword evidence="1" id="KW-0547">Nucleotide-binding</keyword>
<gene>
    <name evidence="6" type="ORF">METZ01_LOCUS33672</name>
</gene>
<accession>A0A381QPS1</accession>
<evidence type="ECO:0000259" key="5">
    <source>
        <dbReference type="PROSITE" id="PS51198"/>
    </source>
</evidence>
<dbReference type="PANTHER" id="PTHR11070">
    <property type="entry name" value="UVRD / RECB / PCRA DNA HELICASE FAMILY MEMBER"/>
    <property type="match status" value="1"/>
</dbReference>
<dbReference type="Pfam" id="PF13245">
    <property type="entry name" value="AAA_19"/>
    <property type="match status" value="1"/>
</dbReference>
<dbReference type="PANTHER" id="PTHR11070:SF45">
    <property type="entry name" value="DNA 3'-5' HELICASE"/>
    <property type="match status" value="1"/>
</dbReference>
<evidence type="ECO:0000256" key="3">
    <source>
        <dbReference type="ARBA" id="ARBA00022806"/>
    </source>
</evidence>
<organism evidence="6">
    <name type="scientific">marine metagenome</name>
    <dbReference type="NCBI Taxonomy" id="408172"/>
    <lineage>
        <taxon>unclassified sequences</taxon>
        <taxon>metagenomes</taxon>
        <taxon>ecological metagenomes</taxon>
    </lineage>
</organism>
<dbReference type="InterPro" id="IPR027417">
    <property type="entry name" value="P-loop_NTPase"/>
</dbReference>
<keyword evidence="2" id="KW-0378">Hydrolase</keyword>